<evidence type="ECO:0000259" key="7">
    <source>
        <dbReference type="PROSITE" id="PS51746"/>
    </source>
</evidence>
<reference evidence="8" key="1">
    <citation type="journal article" date="2023" name="Nat. Commun.">
        <title>Diploid and tetraploid genomes of Acorus and the evolution of monocots.</title>
        <authorList>
            <person name="Ma L."/>
            <person name="Liu K.W."/>
            <person name="Li Z."/>
            <person name="Hsiao Y.Y."/>
            <person name="Qi Y."/>
            <person name="Fu T."/>
            <person name="Tang G.D."/>
            <person name="Zhang D."/>
            <person name="Sun W.H."/>
            <person name="Liu D.K."/>
            <person name="Li Y."/>
            <person name="Chen G.Z."/>
            <person name="Liu X.D."/>
            <person name="Liao X.Y."/>
            <person name="Jiang Y.T."/>
            <person name="Yu X."/>
            <person name="Hao Y."/>
            <person name="Huang J."/>
            <person name="Zhao X.W."/>
            <person name="Ke S."/>
            <person name="Chen Y.Y."/>
            <person name="Wu W.L."/>
            <person name="Hsu J.L."/>
            <person name="Lin Y.F."/>
            <person name="Huang M.D."/>
            <person name="Li C.Y."/>
            <person name="Huang L."/>
            <person name="Wang Z.W."/>
            <person name="Zhao X."/>
            <person name="Zhong W.Y."/>
            <person name="Peng D.H."/>
            <person name="Ahmad S."/>
            <person name="Lan S."/>
            <person name="Zhang J.S."/>
            <person name="Tsai W.C."/>
            <person name="Van de Peer Y."/>
            <person name="Liu Z.J."/>
        </authorList>
    </citation>
    <scope>NUCLEOTIDE SEQUENCE</scope>
    <source>
        <strain evidence="8">CP</strain>
    </source>
</reference>
<evidence type="ECO:0000256" key="4">
    <source>
        <dbReference type="ARBA" id="ARBA00047761"/>
    </source>
</evidence>
<dbReference type="GO" id="GO:0004722">
    <property type="term" value="F:protein serine/threonine phosphatase activity"/>
    <property type="evidence" value="ECO:0007669"/>
    <property type="project" value="UniProtKB-EC"/>
</dbReference>
<feature type="compositionally biased region" description="Acidic residues" evidence="6">
    <location>
        <begin position="63"/>
        <end position="79"/>
    </location>
</feature>
<evidence type="ECO:0000256" key="2">
    <source>
        <dbReference type="ARBA" id="ARBA00022801"/>
    </source>
</evidence>
<evidence type="ECO:0000256" key="6">
    <source>
        <dbReference type="SAM" id="MobiDB-lite"/>
    </source>
</evidence>
<evidence type="ECO:0000313" key="8">
    <source>
        <dbReference type="EMBL" id="KAK1290941.1"/>
    </source>
</evidence>
<dbReference type="PROSITE" id="PS51746">
    <property type="entry name" value="PPM_2"/>
    <property type="match status" value="1"/>
</dbReference>
<dbReference type="CDD" id="cd00143">
    <property type="entry name" value="PP2Cc"/>
    <property type="match status" value="1"/>
</dbReference>
<gene>
    <name evidence="8" type="ORF">QJS10_CPB18g00875</name>
</gene>
<comment type="catalytic activity">
    <reaction evidence="4">
        <text>O-phospho-L-seryl-[protein] + H2O = L-seryl-[protein] + phosphate</text>
        <dbReference type="Rhea" id="RHEA:20629"/>
        <dbReference type="Rhea" id="RHEA-COMP:9863"/>
        <dbReference type="Rhea" id="RHEA-COMP:11604"/>
        <dbReference type="ChEBI" id="CHEBI:15377"/>
        <dbReference type="ChEBI" id="CHEBI:29999"/>
        <dbReference type="ChEBI" id="CHEBI:43474"/>
        <dbReference type="ChEBI" id="CHEBI:83421"/>
        <dbReference type="EC" id="3.1.3.16"/>
    </reaction>
</comment>
<keyword evidence="3" id="KW-0904">Protein phosphatase</keyword>
<keyword evidence="9" id="KW-1185">Reference proteome</keyword>
<dbReference type="Pfam" id="PF00481">
    <property type="entry name" value="PP2C"/>
    <property type="match status" value="1"/>
</dbReference>
<proteinExistence type="predicted"/>
<protein>
    <recommendedName>
        <fullName evidence="1">protein-serine/threonine phosphatase</fullName>
        <ecNumber evidence="1">3.1.3.16</ecNumber>
    </recommendedName>
</protein>
<dbReference type="SUPFAM" id="SSF81606">
    <property type="entry name" value="PP2C-like"/>
    <property type="match status" value="1"/>
</dbReference>
<sequence>MFVGFLCDLFFKGYGMEEGVFCGVFDGHGRYGHIVSKLVRDYLPSLIISQHSAVTNNDYYNHDDEDDDDNDSSDDDDENSGSIKKLEDWKDACVNAFKAMDKDLKNQIDLDCSCSGSTAVTIIKQGKELIIANLGDSRAVMGTISEEGYLKAVQLTTDLKPNLPQEAERIKKSNGRVFALRDEPNIHRVWLPNENFPGLAMARAFGDLHLKNYGVIAVPQISCRSLTSRDQFLVLATDGVWDVLSNEKVVSIVHSAENGEEAAKAVVEAAVRAWRCKFPSSRVDDCSAVCLFLQESKHGEQP</sequence>
<name>A0AAV9CQY7_ACOCL</name>
<evidence type="ECO:0000313" key="9">
    <source>
        <dbReference type="Proteomes" id="UP001180020"/>
    </source>
</evidence>
<evidence type="ECO:0000256" key="3">
    <source>
        <dbReference type="ARBA" id="ARBA00022912"/>
    </source>
</evidence>
<accession>A0AAV9CQY7</accession>
<dbReference type="AlphaFoldDB" id="A0AAV9CQY7"/>
<evidence type="ECO:0000256" key="5">
    <source>
        <dbReference type="ARBA" id="ARBA00048336"/>
    </source>
</evidence>
<feature type="region of interest" description="Disordered" evidence="6">
    <location>
        <begin position="57"/>
        <end position="82"/>
    </location>
</feature>
<dbReference type="InterPro" id="IPR015655">
    <property type="entry name" value="PP2C"/>
</dbReference>
<dbReference type="PANTHER" id="PTHR47992">
    <property type="entry name" value="PROTEIN PHOSPHATASE"/>
    <property type="match status" value="1"/>
</dbReference>
<dbReference type="InterPro" id="IPR036457">
    <property type="entry name" value="PPM-type-like_dom_sf"/>
</dbReference>
<reference evidence="8" key="2">
    <citation type="submission" date="2023-06" db="EMBL/GenBank/DDBJ databases">
        <authorList>
            <person name="Ma L."/>
            <person name="Liu K.-W."/>
            <person name="Li Z."/>
            <person name="Hsiao Y.-Y."/>
            <person name="Qi Y."/>
            <person name="Fu T."/>
            <person name="Tang G."/>
            <person name="Zhang D."/>
            <person name="Sun W.-H."/>
            <person name="Liu D.-K."/>
            <person name="Li Y."/>
            <person name="Chen G.-Z."/>
            <person name="Liu X.-D."/>
            <person name="Liao X.-Y."/>
            <person name="Jiang Y.-T."/>
            <person name="Yu X."/>
            <person name="Hao Y."/>
            <person name="Huang J."/>
            <person name="Zhao X.-W."/>
            <person name="Ke S."/>
            <person name="Chen Y.-Y."/>
            <person name="Wu W.-L."/>
            <person name="Hsu J.-L."/>
            <person name="Lin Y.-F."/>
            <person name="Huang M.-D."/>
            <person name="Li C.-Y."/>
            <person name="Huang L."/>
            <person name="Wang Z.-W."/>
            <person name="Zhao X."/>
            <person name="Zhong W.-Y."/>
            <person name="Peng D.-H."/>
            <person name="Ahmad S."/>
            <person name="Lan S."/>
            <person name="Zhang J.-S."/>
            <person name="Tsai W.-C."/>
            <person name="Van De Peer Y."/>
            <person name="Liu Z.-J."/>
        </authorList>
    </citation>
    <scope>NUCLEOTIDE SEQUENCE</scope>
    <source>
        <strain evidence="8">CP</strain>
        <tissue evidence="8">Leaves</tissue>
    </source>
</reference>
<dbReference type="SMART" id="SM00332">
    <property type="entry name" value="PP2Cc"/>
    <property type="match status" value="1"/>
</dbReference>
<dbReference type="InterPro" id="IPR001932">
    <property type="entry name" value="PPM-type_phosphatase-like_dom"/>
</dbReference>
<evidence type="ECO:0000256" key="1">
    <source>
        <dbReference type="ARBA" id="ARBA00013081"/>
    </source>
</evidence>
<dbReference type="Gene3D" id="3.60.40.10">
    <property type="entry name" value="PPM-type phosphatase domain"/>
    <property type="match status" value="1"/>
</dbReference>
<organism evidence="8 9">
    <name type="scientific">Acorus calamus</name>
    <name type="common">Sweet flag</name>
    <dbReference type="NCBI Taxonomy" id="4465"/>
    <lineage>
        <taxon>Eukaryota</taxon>
        <taxon>Viridiplantae</taxon>
        <taxon>Streptophyta</taxon>
        <taxon>Embryophyta</taxon>
        <taxon>Tracheophyta</taxon>
        <taxon>Spermatophyta</taxon>
        <taxon>Magnoliopsida</taxon>
        <taxon>Liliopsida</taxon>
        <taxon>Acoraceae</taxon>
        <taxon>Acorus</taxon>
    </lineage>
</organism>
<feature type="domain" description="PPM-type phosphatase" evidence="7">
    <location>
        <begin position="1"/>
        <end position="293"/>
    </location>
</feature>
<comment type="catalytic activity">
    <reaction evidence="5">
        <text>O-phospho-L-threonyl-[protein] + H2O = L-threonyl-[protein] + phosphate</text>
        <dbReference type="Rhea" id="RHEA:47004"/>
        <dbReference type="Rhea" id="RHEA-COMP:11060"/>
        <dbReference type="Rhea" id="RHEA-COMP:11605"/>
        <dbReference type="ChEBI" id="CHEBI:15377"/>
        <dbReference type="ChEBI" id="CHEBI:30013"/>
        <dbReference type="ChEBI" id="CHEBI:43474"/>
        <dbReference type="ChEBI" id="CHEBI:61977"/>
        <dbReference type="EC" id="3.1.3.16"/>
    </reaction>
</comment>
<comment type="caution">
    <text evidence="8">The sequence shown here is derived from an EMBL/GenBank/DDBJ whole genome shotgun (WGS) entry which is preliminary data.</text>
</comment>
<dbReference type="EC" id="3.1.3.16" evidence="1"/>
<dbReference type="EMBL" id="JAUJYO010000018">
    <property type="protein sequence ID" value="KAK1290941.1"/>
    <property type="molecule type" value="Genomic_DNA"/>
</dbReference>
<dbReference type="Proteomes" id="UP001180020">
    <property type="component" value="Unassembled WGS sequence"/>
</dbReference>
<keyword evidence="2" id="KW-0378">Hydrolase</keyword>